<evidence type="ECO:0000256" key="4">
    <source>
        <dbReference type="ARBA" id="ARBA00023125"/>
    </source>
</evidence>
<keyword evidence="6" id="KW-0539">Nucleus</keyword>
<keyword evidence="5" id="KW-0804">Transcription</keyword>
<dbReference type="EMBL" id="MK307582">
    <property type="protein sequence ID" value="QDH08972.1"/>
    <property type="molecule type" value="mRNA"/>
</dbReference>
<dbReference type="InterPro" id="IPR036638">
    <property type="entry name" value="HLH_DNA-bd_sf"/>
</dbReference>
<dbReference type="PANTHER" id="PTHR11969:SF54">
    <property type="entry name" value="MAD-LIKE PROTEIN 1"/>
    <property type="match status" value="1"/>
</dbReference>
<dbReference type="Pfam" id="PF22754">
    <property type="entry name" value="bHLH-TF_ACT-like_plant"/>
    <property type="match status" value="1"/>
</dbReference>
<sequence length="316" mass="35125">MALEAVVFHDLLSCSVKDMYSHWEIAGLIDEDKSMPFYGTWEACCSSYTGQGFEEWNINSSAEPLDLGGATAMAVTSQKEDKTPATSSASNGRKKRRRTKSLKNKEEVENQRMTHIAVERNRRKQMNEYLALLRSLMPPSYAQRGDQASIVGGAINYVKELEQFLQFLEVRKQLKQQEESRVLDQTPLATFFSFPQYSLTTTATATATAAAGGIDTVPANPSAVADIEVTIVESHANLKVLCRRRPKQLLKLVIGLQSLRLSALHLNVSTFDAMVLYTFSLKMEEDCKLATVDEIAGAVHQIVGKIHEEDGFYSSC</sequence>
<keyword evidence="3" id="KW-0805">Transcription regulation</keyword>
<comment type="subcellular location">
    <subcellularLocation>
        <location evidence="1">Nucleus</location>
    </subcellularLocation>
</comment>
<dbReference type="GO" id="GO:0000981">
    <property type="term" value="F:DNA-binding transcription factor activity, RNA polymerase II-specific"/>
    <property type="evidence" value="ECO:0007669"/>
    <property type="project" value="TreeGrafter"/>
</dbReference>
<feature type="domain" description="BHLH" evidence="8">
    <location>
        <begin position="110"/>
        <end position="161"/>
    </location>
</feature>
<evidence type="ECO:0000313" key="9">
    <source>
        <dbReference type="EMBL" id="QDH08972.1"/>
    </source>
</evidence>
<dbReference type="InterPro" id="IPR011598">
    <property type="entry name" value="bHLH_dom"/>
</dbReference>
<dbReference type="CDD" id="cd11448">
    <property type="entry name" value="bHLH_AtFAMA_like"/>
    <property type="match status" value="1"/>
</dbReference>
<dbReference type="PANTHER" id="PTHR11969">
    <property type="entry name" value="MAX DIMERIZATION, MAD"/>
    <property type="match status" value="1"/>
</dbReference>
<dbReference type="AlphaFoldDB" id="A0A513X4W9"/>
<evidence type="ECO:0000256" key="7">
    <source>
        <dbReference type="SAM" id="MobiDB-lite"/>
    </source>
</evidence>
<dbReference type="Pfam" id="PF00010">
    <property type="entry name" value="HLH"/>
    <property type="match status" value="1"/>
</dbReference>
<evidence type="ECO:0000256" key="2">
    <source>
        <dbReference type="ARBA" id="ARBA00005510"/>
    </source>
</evidence>
<evidence type="ECO:0000256" key="5">
    <source>
        <dbReference type="ARBA" id="ARBA00023163"/>
    </source>
</evidence>
<evidence type="ECO:0000256" key="3">
    <source>
        <dbReference type="ARBA" id="ARBA00023015"/>
    </source>
</evidence>
<protein>
    <submittedName>
        <fullName evidence="9">Transcription factor bHLH96-like isoform X1</fullName>
    </submittedName>
</protein>
<reference evidence="9" key="1">
    <citation type="journal article" date="2015" name="PLoS ONE">
        <title>Transcriptome Characterization of Cymbidium sinense 'Dharma' Using 454 Pyrosequencing and Its Application in the Identification of Genes Associated with Leaf Color Variation.</title>
        <authorList>
            <person name="Zhu G."/>
            <person name="Yang F."/>
            <person name="Shi S."/>
            <person name="Li D."/>
            <person name="Wang Z."/>
            <person name="Liu H."/>
            <person name="Huang D."/>
            <person name="Wang C."/>
        </authorList>
    </citation>
    <scope>NUCLEOTIDE SEQUENCE</scope>
</reference>
<dbReference type="InterPro" id="IPR054502">
    <property type="entry name" value="bHLH-TF_ACT-like_plant"/>
</dbReference>
<proteinExistence type="evidence at transcript level"/>
<accession>A0A513X4W9</accession>
<dbReference type="GO" id="GO:0046983">
    <property type="term" value="F:protein dimerization activity"/>
    <property type="evidence" value="ECO:0007669"/>
    <property type="project" value="InterPro"/>
</dbReference>
<dbReference type="SUPFAM" id="SSF47459">
    <property type="entry name" value="HLH, helix-loop-helix DNA-binding domain"/>
    <property type="match status" value="1"/>
</dbReference>
<organism evidence="9">
    <name type="scientific">Cymbidium sinense</name>
    <dbReference type="NCBI Taxonomy" id="112615"/>
    <lineage>
        <taxon>Eukaryota</taxon>
        <taxon>Viridiplantae</taxon>
        <taxon>Streptophyta</taxon>
        <taxon>Embryophyta</taxon>
        <taxon>Tracheophyta</taxon>
        <taxon>Spermatophyta</taxon>
        <taxon>Magnoliopsida</taxon>
        <taxon>Liliopsida</taxon>
        <taxon>Asparagales</taxon>
        <taxon>Orchidaceae</taxon>
        <taxon>Epidendroideae</taxon>
        <taxon>Cymbidieae</taxon>
        <taxon>Cymbidiinae</taxon>
        <taxon>Cymbidium</taxon>
    </lineage>
</organism>
<evidence type="ECO:0000256" key="1">
    <source>
        <dbReference type="ARBA" id="ARBA00004123"/>
    </source>
</evidence>
<dbReference type="Gene3D" id="4.10.280.10">
    <property type="entry name" value="Helix-loop-helix DNA-binding domain"/>
    <property type="match status" value="1"/>
</dbReference>
<comment type="similarity">
    <text evidence="2">Belongs to the bHLH protein family.</text>
</comment>
<feature type="compositionally biased region" description="Basic residues" evidence="7">
    <location>
        <begin position="92"/>
        <end position="102"/>
    </location>
</feature>
<evidence type="ECO:0000256" key="6">
    <source>
        <dbReference type="ARBA" id="ARBA00023242"/>
    </source>
</evidence>
<dbReference type="GO" id="GO:0000978">
    <property type="term" value="F:RNA polymerase II cis-regulatory region sequence-specific DNA binding"/>
    <property type="evidence" value="ECO:0007669"/>
    <property type="project" value="TreeGrafter"/>
</dbReference>
<evidence type="ECO:0000259" key="8">
    <source>
        <dbReference type="PROSITE" id="PS50888"/>
    </source>
</evidence>
<feature type="region of interest" description="Disordered" evidence="7">
    <location>
        <begin position="74"/>
        <end position="108"/>
    </location>
</feature>
<dbReference type="GO" id="GO:0005634">
    <property type="term" value="C:nucleus"/>
    <property type="evidence" value="ECO:0007669"/>
    <property type="project" value="UniProtKB-SubCell"/>
</dbReference>
<keyword evidence="4" id="KW-0238">DNA-binding</keyword>
<name>A0A513X4W9_9ASPA</name>
<dbReference type="PROSITE" id="PS50888">
    <property type="entry name" value="BHLH"/>
    <property type="match status" value="1"/>
</dbReference>
<dbReference type="SMART" id="SM00353">
    <property type="entry name" value="HLH"/>
    <property type="match status" value="1"/>
</dbReference>